<name>A0A1G9J3W4_9ACTN</name>
<sequence length="245" mass="25264">MVGVGAKPRLGPWGAVGAVPAPFFLRVGQDPRGRGSRTPRGPCTGWPGVCRTVPAAAGGVPLRPPRGVRPGPCIVGRRSGTTVCGRRPRAGLRAAALAPCDAAGARDRCRVPHRAGRHRCPAAVAGGKPRVRSLVRPAGPVGRAGRAGPVGRRVWRCVRRCAEAPGRRCRDGDPPCCTGASRAVLRSGIAPSPALVRCPVRGSACAVRGFSPRRRPAAGRRRCLPLAGSVRGAAGFCPAPQVRLG</sequence>
<proteinExistence type="predicted"/>
<evidence type="ECO:0000313" key="1">
    <source>
        <dbReference type="EMBL" id="SDL31946.1"/>
    </source>
</evidence>
<gene>
    <name evidence="1" type="ORF">SAMN05421806_12723</name>
</gene>
<reference evidence="1 2" key="1">
    <citation type="submission" date="2016-10" db="EMBL/GenBank/DDBJ databases">
        <authorList>
            <person name="de Groot N.N."/>
        </authorList>
    </citation>
    <scope>NUCLEOTIDE SEQUENCE [LARGE SCALE GENOMIC DNA]</scope>
    <source>
        <strain evidence="1 2">CGMCC 4.5727</strain>
    </source>
</reference>
<accession>A0A1G9J3W4</accession>
<protein>
    <submittedName>
        <fullName evidence="1">Uncharacterized protein</fullName>
    </submittedName>
</protein>
<evidence type="ECO:0000313" key="2">
    <source>
        <dbReference type="Proteomes" id="UP000199155"/>
    </source>
</evidence>
<dbReference type="EMBL" id="FNFF01000027">
    <property type="protein sequence ID" value="SDL31946.1"/>
    <property type="molecule type" value="Genomic_DNA"/>
</dbReference>
<organism evidence="1 2">
    <name type="scientific">Streptomyces indicus</name>
    <dbReference type="NCBI Taxonomy" id="417292"/>
    <lineage>
        <taxon>Bacteria</taxon>
        <taxon>Bacillati</taxon>
        <taxon>Actinomycetota</taxon>
        <taxon>Actinomycetes</taxon>
        <taxon>Kitasatosporales</taxon>
        <taxon>Streptomycetaceae</taxon>
        <taxon>Streptomyces</taxon>
    </lineage>
</organism>
<dbReference type="Proteomes" id="UP000199155">
    <property type="component" value="Unassembled WGS sequence"/>
</dbReference>
<dbReference type="AlphaFoldDB" id="A0A1G9J3W4"/>
<keyword evidence="2" id="KW-1185">Reference proteome</keyword>